<comment type="caution">
    <text evidence="2">The sequence shown here is derived from an EMBL/GenBank/DDBJ whole genome shotgun (WGS) entry which is preliminary data.</text>
</comment>
<keyword evidence="3" id="KW-1185">Reference proteome</keyword>
<proteinExistence type="predicted"/>
<accession>A0A2P8H465</accession>
<dbReference type="Pfam" id="PF10057">
    <property type="entry name" value="MpsC"/>
    <property type="match status" value="1"/>
</dbReference>
<evidence type="ECO:0000313" key="3">
    <source>
        <dbReference type="Proteomes" id="UP000242682"/>
    </source>
</evidence>
<dbReference type="RefSeq" id="WP_181313572.1">
    <property type="nucleotide sequence ID" value="NZ_PYAT01000003.1"/>
</dbReference>
<organism evidence="2 3">
    <name type="scientific">Planomicrobium soli</name>
    <dbReference type="NCBI Taxonomy" id="1176648"/>
    <lineage>
        <taxon>Bacteria</taxon>
        <taxon>Bacillati</taxon>
        <taxon>Bacillota</taxon>
        <taxon>Bacilli</taxon>
        <taxon>Bacillales</taxon>
        <taxon>Caryophanaceae</taxon>
        <taxon>Planomicrobium</taxon>
    </lineage>
</organism>
<protein>
    <submittedName>
        <fullName evidence="2">Uncharacterized protein YbcI</fullName>
    </submittedName>
</protein>
<feature type="domain" description="Na+-translocating membrane potential-generating system MpsC" evidence="1">
    <location>
        <begin position="5"/>
        <end position="111"/>
    </location>
</feature>
<dbReference type="EMBL" id="PYAT01000003">
    <property type="protein sequence ID" value="PSL40993.1"/>
    <property type="molecule type" value="Genomic_DNA"/>
</dbReference>
<reference evidence="2 3" key="1">
    <citation type="submission" date="2018-03" db="EMBL/GenBank/DDBJ databases">
        <title>Genomic Encyclopedia of Type Strains, Phase III (KMG-III): the genomes of soil and plant-associated and newly described type strains.</title>
        <authorList>
            <person name="Whitman W."/>
        </authorList>
    </citation>
    <scope>NUCLEOTIDE SEQUENCE [LARGE SCALE GENOMIC DNA]</scope>
    <source>
        <strain evidence="2 3">CGMCC 1.12259</strain>
    </source>
</reference>
<dbReference type="Proteomes" id="UP000242682">
    <property type="component" value="Unassembled WGS sequence"/>
</dbReference>
<sequence length="231" mass="26958">MNPEKQVQSEVGGYISTLMREHFGKGPTSVYVSLNSAFLTVHLRGFLAPMEKVLIKQNEQQRVLKTRDFLMNDIREELMEELKKITGLEIAEIREDWNLNTETGMIIAIVNQPIQEESHIWPEGINKEALINRIEKSSNNVEKVPGETEVFWLSNRTVLIKRSKILVGIEKELIRNGFEEELRIAKRPLERKEFESVKLETVLKRKILESFFDWNFDTDVAYMVLILEPEK</sequence>
<evidence type="ECO:0000259" key="1">
    <source>
        <dbReference type="Pfam" id="PF10057"/>
    </source>
</evidence>
<evidence type="ECO:0000313" key="2">
    <source>
        <dbReference type="EMBL" id="PSL40993.1"/>
    </source>
</evidence>
<gene>
    <name evidence="2" type="ORF">B0H99_103127</name>
</gene>
<dbReference type="AlphaFoldDB" id="A0A2P8H465"/>
<dbReference type="InterPro" id="IPR018745">
    <property type="entry name" value="MpsC"/>
</dbReference>
<name>A0A2P8H465_9BACL</name>